<name>A0A7G9R2T8_9MICO</name>
<evidence type="ECO:0000313" key="1">
    <source>
        <dbReference type="EMBL" id="QNN49913.1"/>
    </source>
</evidence>
<proteinExistence type="predicted"/>
<evidence type="ECO:0000313" key="2">
    <source>
        <dbReference type="Proteomes" id="UP000515976"/>
    </source>
</evidence>
<keyword evidence="2" id="KW-1185">Reference proteome</keyword>
<reference evidence="1 2" key="1">
    <citation type="submission" date="2020-08" db="EMBL/GenBank/DDBJ databases">
        <title>Genome sequence of Phycicoccus endophyticus JCM 31784T.</title>
        <authorList>
            <person name="Hyun D.-W."/>
            <person name="Bae J.-W."/>
        </authorList>
    </citation>
    <scope>NUCLEOTIDE SEQUENCE [LARGE SCALE GENOMIC DNA]</scope>
    <source>
        <strain evidence="1 2">JCM 31784</strain>
    </source>
</reference>
<dbReference type="EMBL" id="CP060712">
    <property type="protein sequence ID" value="QNN49913.1"/>
    <property type="molecule type" value="Genomic_DNA"/>
</dbReference>
<organism evidence="1 2">
    <name type="scientific">Phycicoccus endophyticus</name>
    <dbReference type="NCBI Taxonomy" id="1690220"/>
    <lineage>
        <taxon>Bacteria</taxon>
        <taxon>Bacillati</taxon>
        <taxon>Actinomycetota</taxon>
        <taxon>Actinomycetes</taxon>
        <taxon>Micrococcales</taxon>
        <taxon>Intrasporangiaceae</taxon>
        <taxon>Phycicoccus</taxon>
    </lineage>
</organism>
<dbReference type="SUPFAM" id="SSF53335">
    <property type="entry name" value="S-adenosyl-L-methionine-dependent methyltransferases"/>
    <property type="match status" value="1"/>
</dbReference>
<evidence type="ECO:0008006" key="3">
    <source>
        <dbReference type="Google" id="ProtNLM"/>
    </source>
</evidence>
<protein>
    <recommendedName>
        <fullName evidence="3">FkbM family methyltransferase</fullName>
    </recommendedName>
</protein>
<sequence length="240" mass="26415">MKRMAGAAGLDLTGFTDAHYALLDNIVNRYVAEFCAYPCQSLRTMNLRPGDVFLDIGAFRGYVAVMAAQRVVDHGGVYAIEPIDENGFVEHHRDINRLTNLTALKAAVTADGGVEAIDFFRTDNQGNAAVKDHLRGDAHTTQVANMGAEALLRQVVDEMSEARRISCSLTTNGTEVTVAEAMIDALEPIGGIDYVEIAIPVIFTETEARAFASRVAPRGWHRTLRRPWMRLWHTKGTSRP</sequence>
<dbReference type="RefSeq" id="WP_166103674.1">
    <property type="nucleotide sequence ID" value="NZ_BMMY01000002.1"/>
</dbReference>
<dbReference type="InterPro" id="IPR029063">
    <property type="entry name" value="SAM-dependent_MTases_sf"/>
</dbReference>
<dbReference type="AlphaFoldDB" id="A0A7G9R2T8"/>
<dbReference type="KEGG" id="pei:H9L10_02165"/>
<dbReference type="Gene3D" id="3.40.50.150">
    <property type="entry name" value="Vaccinia Virus protein VP39"/>
    <property type="match status" value="1"/>
</dbReference>
<gene>
    <name evidence="1" type="ORF">H9L10_02165</name>
</gene>
<dbReference type="Proteomes" id="UP000515976">
    <property type="component" value="Chromosome"/>
</dbReference>
<accession>A0A7G9R2T8</accession>